<evidence type="ECO:0000256" key="1">
    <source>
        <dbReference type="ARBA" id="ARBA00000707"/>
    </source>
</evidence>
<evidence type="ECO:0000259" key="8">
    <source>
        <dbReference type="PROSITE" id="PS50957"/>
    </source>
</evidence>
<evidence type="ECO:0000313" key="10">
    <source>
        <dbReference type="Proteomes" id="UP000663860"/>
    </source>
</evidence>
<feature type="compositionally biased region" description="Basic residues" evidence="7">
    <location>
        <begin position="11"/>
        <end position="30"/>
    </location>
</feature>
<organism evidence="9 10">
    <name type="scientific">Adineta steineri</name>
    <dbReference type="NCBI Taxonomy" id="433720"/>
    <lineage>
        <taxon>Eukaryota</taxon>
        <taxon>Metazoa</taxon>
        <taxon>Spiralia</taxon>
        <taxon>Gnathifera</taxon>
        <taxon>Rotifera</taxon>
        <taxon>Eurotatoria</taxon>
        <taxon>Bdelloidea</taxon>
        <taxon>Adinetida</taxon>
        <taxon>Adinetidae</taxon>
        <taxon>Adineta</taxon>
    </lineage>
</organism>
<evidence type="ECO:0000256" key="4">
    <source>
        <dbReference type="ARBA" id="ARBA00022786"/>
    </source>
</evidence>
<evidence type="ECO:0000256" key="6">
    <source>
        <dbReference type="PROSITE-ProRule" id="PRU00331"/>
    </source>
</evidence>
<dbReference type="Pfam" id="PF02099">
    <property type="entry name" value="Josephin"/>
    <property type="match status" value="1"/>
</dbReference>
<keyword evidence="5" id="KW-0378">Hydrolase</keyword>
<dbReference type="GO" id="GO:0006508">
    <property type="term" value="P:proteolysis"/>
    <property type="evidence" value="ECO:0007669"/>
    <property type="project" value="UniProtKB-KW"/>
</dbReference>
<dbReference type="CDD" id="cd18809">
    <property type="entry name" value="SF1_C_RecD"/>
    <property type="match status" value="1"/>
</dbReference>
<evidence type="ECO:0000256" key="7">
    <source>
        <dbReference type="SAM" id="MobiDB-lite"/>
    </source>
</evidence>
<sequence length="1863" mass="215360">MSRKRPDNKKWRSRPSRRKLKNNRNTKPTRIRNNNSKRSPPKKKKINLKKSNSILSMNLEEQVTEETFDARVIHNFLSHRYLSEVRQIWSSCQCCMCEHPTSNMRVARKEHEKYHDCINGDTICSSCYDFIPKEAALFCPHSRIPNILAIPITPECLKLGFLEQRAIALMHCYTSILIIRGRQGSMKGQVVHCQADVTDNIGDLLPLPKCYEFMAVIQQKPTRDDNEIRSTVRYSVSAIQILGALQFLIQHHAGYIKKQVLPLKKIEEMFQCRKENTAPIRIIDSYAYNNCTTSAPIILDDNEDFLGPSRTLKAAEDPVWKIECGMEESTFPWIYPTGEGGELDAKRPIPLKLRDYCKLRLMSADKRWQSDSIWTFRAMNLIQRDDLCTAVNYHAKKKFNKDRLCYNIYPAIGKAIRGTAAFWSVPRKHLRAMYATVSKPNIFLSVNLQDDVEFLSHIDPKLFGHVESPNYNAIDSLSDDDYLQLVNEHSALVARMCHRRMLAFEKFISGKQHPFFIDYVVTNYFFKIEFQRGGLPHLHTLLWLDNFPSVDSAEGRQKIIEFIDKFLTTSIPDKEIDPIGYSLVKKKQTHFHTFTCTKGVATVRIRRGRKFKDEESSKITESNHLKDINKNYLNENEIYEKIDPDTHRELLEIIKAKKEFFERLKCRFGSPFDLATETHFRTYKEARILTRGDRDIIIKRLTEESRRIIPYNMNFLKTFRCNHDIQIITDPWASAEYLFSYVAKNAHMEKNLVYQISNCTCTSLKEAKSILLKTGNAVLSHRQVGKVEASWTVLGIPLYHSSMRSKSLYISLPWDEERLLKRGRTEVNSADDFVESLTHRYVRRPSTPSIINQMTLFEFLTWFDFDRSSSAKIPQILEEPLVENPLWRNGFEQPPLLKTSALLPRIVLSCGTVLIQHKEPACISFTCRYDDSMLAIYSILSIGIPYRDPVQEFLAGKQENDVKAIHQLLLKNQSTLIKQFSTLPGAYKVQMLNAFEHLCDLNSHDFIIKPRTSFIFTGEDDEDIENEINENNNRINDKININCKPDLNVNTESESIHENDEEHLSQNEHVGINSASTRTEELLKLANEQQRFLTNLFRQYLAAIMRFEERRRRFKHSSKPLPFHIVVNGLAGSGKSYVISIIEEMLSDFCISESAIRNRPRKRKGLLKLAHTGKAALNILGWTIHSALGMRPDNTSTPNNAPSFKIHSLRNRLGDLILIIIDEISLVSHGVYFGNTPVLLFGDLAQCEPVAAKQIFWRAPGETFSLWADLFRPINFNINMRQGYTSGEYNQDDEIIIKSRSIRKEDNPIHYKDRLAELHSPDFANAIYAYSVRSKTNERNSIKLKETAMKMKKPIWIIQSIDKVGMARTSFFNPVKASKKGCKIQLKPSHDENECGSMFEQLPLCIGARVICRRNIDFDGGMVNGTEATVKDIVWDDKDNIILPTCNRCIFPNLDRAMTVTLPKHIELGKKKIESLTNLVASFLIKELDNGSIYKMLPDEVSFKDKNGIWMTRRQFPLSLGYAITVHCSQCMTYNQLVVDLTGINWKPGMFYTILSRTRKLTDIIILAYNRKSFKVSKPAMDEMRRLEIIEKNYPIKIEQYLATERYIDWCLPHLCEDDQIPLKSSNTTTEPSSKRRHLKRVTCQTSNLDTAESTRKPEDLIICEKQEQLFCGRHVLRALSQTLDLFDDDYLKEIAQNIAATEQINRHGEAIQLTEYYCENTGEYDIQVLKAALINIFNIDLLQIGTLHPNSDYAHSLILSHIKHVQAFLIQQNYHYYCLRRFRLTEDYFFKIDSKNPTYHEPIHRDNILNFLKSLLEHGSNIYVTVQYISDAIEDEITTDNIKTRLWALPDAPADREALVNI</sequence>
<dbReference type="InterPro" id="IPR051055">
    <property type="entry name" value="PIF1_helicase"/>
</dbReference>
<keyword evidence="3" id="KW-0645">Protease</keyword>
<dbReference type="PROSITE" id="PS50957">
    <property type="entry name" value="JOSEPHIN"/>
    <property type="match status" value="1"/>
</dbReference>
<dbReference type="InterPro" id="IPR027417">
    <property type="entry name" value="P-loop_NTPase"/>
</dbReference>
<dbReference type="Pfam" id="PF20209">
    <property type="entry name" value="DUF6570"/>
    <property type="match status" value="1"/>
</dbReference>
<gene>
    <name evidence="9" type="ORF">IZO911_LOCUS39630</name>
</gene>
<dbReference type="GO" id="GO:0004843">
    <property type="term" value="F:cysteine-type deubiquitinase activity"/>
    <property type="evidence" value="ECO:0007669"/>
    <property type="project" value="UniProtKB-EC"/>
</dbReference>
<proteinExistence type="predicted"/>
<dbReference type="Proteomes" id="UP000663860">
    <property type="component" value="Unassembled WGS sequence"/>
</dbReference>
<dbReference type="SUPFAM" id="SSF52540">
    <property type="entry name" value="P-loop containing nucleoside triphosphate hydrolases"/>
    <property type="match status" value="2"/>
</dbReference>
<feature type="compositionally biased region" description="Basic and acidic residues" evidence="7">
    <location>
        <begin position="1"/>
        <end position="10"/>
    </location>
</feature>
<comment type="caution">
    <text evidence="6">Lacks conserved residue(s) required for the propagation of feature annotation.</text>
</comment>
<dbReference type="Gene3D" id="1.10.287.10">
    <property type="entry name" value="S15/NS1, RNA-binding"/>
    <property type="match status" value="1"/>
</dbReference>
<evidence type="ECO:0000256" key="2">
    <source>
        <dbReference type="ARBA" id="ARBA00012759"/>
    </source>
</evidence>
<evidence type="ECO:0000256" key="5">
    <source>
        <dbReference type="ARBA" id="ARBA00022801"/>
    </source>
</evidence>
<dbReference type="PANTHER" id="PTHR47642">
    <property type="entry name" value="ATP-DEPENDENT DNA HELICASE"/>
    <property type="match status" value="1"/>
</dbReference>
<keyword evidence="4" id="KW-0833">Ubl conjugation pathway</keyword>
<dbReference type="GO" id="GO:0016579">
    <property type="term" value="P:protein deubiquitination"/>
    <property type="evidence" value="ECO:0007669"/>
    <property type="project" value="InterPro"/>
</dbReference>
<dbReference type="EMBL" id="CAJNOE010001232">
    <property type="protein sequence ID" value="CAF1403373.1"/>
    <property type="molecule type" value="Genomic_DNA"/>
</dbReference>
<dbReference type="EC" id="3.4.19.12" evidence="2"/>
<dbReference type="SMART" id="SM01246">
    <property type="entry name" value="Josephin"/>
    <property type="match status" value="1"/>
</dbReference>
<evidence type="ECO:0000256" key="3">
    <source>
        <dbReference type="ARBA" id="ARBA00022670"/>
    </source>
</evidence>
<dbReference type="Pfam" id="PF14214">
    <property type="entry name" value="Helitron_like_N"/>
    <property type="match status" value="1"/>
</dbReference>
<name>A0A815L2D6_9BILA</name>
<dbReference type="Gene3D" id="3.90.70.40">
    <property type="match status" value="1"/>
</dbReference>
<reference evidence="9" key="1">
    <citation type="submission" date="2021-02" db="EMBL/GenBank/DDBJ databases">
        <authorList>
            <person name="Nowell W R."/>
        </authorList>
    </citation>
    <scope>NUCLEOTIDE SEQUENCE</scope>
</reference>
<comment type="caution">
    <text evidence="9">The sequence shown here is derived from an EMBL/GenBank/DDBJ whole genome shotgun (WGS) entry which is preliminary data.</text>
</comment>
<feature type="domain" description="Josephin" evidence="8">
    <location>
        <begin position="1659"/>
        <end position="1841"/>
    </location>
</feature>
<evidence type="ECO:0000313" key="9">
    <source>
        <dbReference type="EMBL" id="CAF1403373.1"/>
    </source>
</evidence>
<dbReference type="Gene3D" id="3.40.50.300">
    <property type="entry name" value="P-loop containing nucleotide triphosphate hydrolases"/>
    <property type="match status" value="1"/>
</dbReference>
<feature type="region of interest" description="Disordered" evidence="7">
    <location>
        <begin position="1"/>
        <end position="44"/>
    </location>
</feature>
<dbReference type="PANTHER" id="PTHR47642:SF6">
    <property type="entry name" value="ATP-DEPENDENT DNA HELICASE"/>
    <property type="match status" value="1"/>
</dbReference>
<dbReference type="InterPro" id="IPR046700">
    <property type="entry name" value="DUF6570"/>
</dbReference>
<accession>A0A815L2D6</accession>
<protein>
    <recommendedName>
        <fullName evidence="2">ubiquitinyl hydrolase 1</fullName>
        <ecNumber evidence="2">3.4.19.12</ecNumber>
    </recommendedName>
</protein>
<dbReference type="InterPro" id="IPR025476">
    <property type="entry name" value="Helitron_helicase-like"/>
</dbReference>
<dbReference type="InterPro" id="IPR006155">
    <property type="entry name" value="Josephin"/>
</dbReference>
<comment type="catalytic activity">
    <reaction evidence="1">
        <text>Thiol-dependent hydrolysis of ester, thioester, amide, peptide and isopeptide bonds formed by the C-terminal Gly of ubiquitin (a 76-residue protein attached to proteins as an intracellular targeting signal).</text>
        <dbReference type="EC" id="3.4.19.12"/>
    </reaction>
</comment>